<dbReference type="SUPFAM" id="SSF53807">
    <property type="entry name" value="Helical backbone' metal receptor"/>
    <property type="match status" value="1"/>
</dbReference>
<dbReference type="PANTHER" id="PTHR30535">
    <property type="entry name" value="VITAMIN B12-BINDING PROTEIN"/>
    <property type="match status" value="1"/>
</dbReference>
<dbReference type="Gene3D" id="3.40.50.1980">
    <property type="entry name" value="Nitrogenase molybdenum iron protein domain"/>
    <property type="match status" value="2"/>
</dbReference>
<dbReference type="PANTHER" id="PTHR30535:SF35">
    <property type="entry name" value="PERIPLASMIC BINDING PROTEIN"/>
    <property type="match status" value="1"/>
</dbReference>
<accession>A0A846MSA7</accession>
<keyword evidence="4" id="KW-1185">Reference proteome</keyword>
<keyword evidence="1" id="KW-0732">Signal</keyword>
<dbReference type="InterPro" id="IPR002491">
    <property type="entry name" value="ABC_transptr_periplasmic_BD"/>
</dbReference>
<comment type="caution">
    <text evidence="3">The sequence shown here is derived from an EMBL/GenBank/DDBJ whole genome shotgun (WGS) entry which is preliminary data.</text>
</comment>
<name>A0A846MSA7_9BACT</name>
<dbReference type="RefSeq" id="WP_166919712.1">
    <property type="nucleotide sequence ID" value="NZ_JAASRN010000002.1"/>
</dbReference>
<evidence type="ECO:0000256" key="1">
    <source>
        <dbReference type="ARBA" id="ARBA00022729"/>
    </source>
</evidence>
<dbReference type="AlphaFoldDB" id="A0A846MSA7"/>
<dbReference type="InterPro" id="IPR050902">
    <property type="entry name" value="ABC_Transporter_SBP"/>
</dbReference>
<evidence type="ECO:0000313" key="3">
    <source>
        <dbReference type="EMBL" id="NIK74230.1"/>
    </source>
</evidence>
<organism evidence="3 4">
    <name type="scientific">Thermonema lapsum</name>
    <dbReference type="NCBI Taxonomy" id="28195"/>
    <lineage>
        <taxon>Bacteria</taxon>
        <taxon>Pseudomonadati</taxon>
        <taxon>Bacteroidota</taxon>
        <taxon>Cytophagia</taxon>
        <taxon>Cytophagales</taxon>
        <taxon>Thermonemataceae</taxon>
        <taxon>Thermonema</taxon>
    </lineage>
</organism>
<dbReference type="EMBL" id="JAASRN010000002">
    <property type="protein sequence ID" value="NIK74230.1"/>
    <property type="molecule type" value="Genomic_DNA"/>
</dbReference>
<gene>
    <name evidence="3" type="ORF">FHS56_001743</name>
</gene>
<proteinExistence type="predicted"/>
<dbReference type="PROSITE" id="PS50983">
    <property type="entry name" value="FE_B12_PBP"/>
    <property type="match status" value="1"/>
</dbReference>
<reference evidence="3 4" key="1">
    <citation type="submission" date="2020-03" db="EMBL/GenBank/DDBJ databases">
        <title>Genomic Encyclopedia of Type Strains, Phase IV (KMG-IV): sequencing the most valuable type-strain genomes for metagenomic binning, comparative biology and taxonomic classification.</title>
        <authorList>
            <person name="Goeker M."/>
        </authorList>
    </citation>
    <scope>NUCLEOTIDE SEQUENCE [LARGE SCALE GENOMIC DNA]</scope>
    <source>
        <strain evidence="3 4">DSM 5718</strain>
    </source>
</reference>
<feature type="domain" description="Fe/B12 periplasmic-binding" evidence="2">
    <location>
        <begin position="24"/>
        <end position="271"/>
    </location>
</feature>
<protein>
    <submittedName>
        <fullName evidence="3">ABC-type Fe3+-hydroxamate transport system substrate-binding protein</fullName>
    </submittedName>
</protein>
<sequence>MKSTTHIVIDQMGRCVEVPLSPRRIISLVPSQTELLAHLGLEQEVVGITKFCVHPERWYRSKPKVGGTKQLRMEVVERLNPDLIVGNKEENEKSMIEALSQRYPVWMSDIRSINDALDMIGRLGCLVNKQEEAESLQKAITGRWQTVRNMAAALPFRKVLYLIWRKPYMAAGKSTFIDEVLRFLGFENICTQERYPLVEFPVHTAPAWVFLSSEPYPFKEKHIEEIQQLYPKAKALVVDGEMFSWYGSRMLQAPAYFECLLERMLASCTSY</sequence>
<dbReference type="Pfam" id="PF01497">
    <property type="entry name" value="Peripla_BP_2"/>
    <property type="match status" value="1"/>
</dbReference>
<evidence type="ECO:0000313" key="4">
    <source>
        <dbReference type="Proteomes" id="UP000537126"/>
    </source>
</evidence>
<dbReference type="NCBIfam" id="NF038402">
    <property type="entry name" value="TroA_like"/>
    <property type="match status" value="1"/>
</dbReference>
<evidence type="ECO:0000259" key="2">
    <source>
        <dbReference type="PROSITE" id="PS50983"/>
    </source>
</evidence>
<dbReference type="Proteomes" id="UP000537126">
    <property type="component" value="Unassembled WGS sequence"/>
</dbReference>
<dbReference type="InterPro" id="IPR054828">
    <property type="entry name" value="Vit_B12_bind_prot"/>
</dbReference>